<keyword evidence="4 5" id="KW-0472">Membrane</keyword>
<feature type="non-terminal residue" evidence="8">
    <location>
        <position position="1"/>
    </location>
</feature>
<keyword evidence="3 6" id="KW-1133">Transmembrane helix</keyword>
<protein>
    <recommendedName>
        <fullName evidence="7">MARVEL domain-containing protein</fullName>
    </recommendedName>
</protein>
<evidence type="ECO:0000256" key="3">
    <source>
        <dbReference type="ARBA" id="ARBA00022989"/>
    </source>
</evidence>
<keyword evidence="9" id="KW-1185">Reference proteome</keyword>
<dbReference type="InterPro" id="IPR008253">
    <property type="entry name" value="Marvel"/>
</dbReference>
<keyword evidence="2 5" id="KW-0812">Transmembrane</keyword>
<evidence type="ECO:0000313" key="8">
    <source>
        <dbReference type="EMBL" id="RWS27947.1"/>
    </source>
</evidence>
<accession>A0A443SK96</accession>
<dbReference type="GO" id="GO:0016020">
    <property type="term" value="C:membrane"/>
    <property type="evidence" value="ECO:0007669"/>
    <property type="project" value="UniProtKB-SubCell"/>
</dbReference>
<dbReference type="Proteomes" id="UP000288716">
    <property type="component" value="Unassembled WGS sequence"/>
</dbReference>
<evidence type="ECO:0000256" key="1">
    <source>
        <dbReference type="ARBA" id="ARBA00004141"/>
    </source>
</evidence>
<comment type="caution">
    <text evidence="8">The sequence shown here is derived from an EMBL/GenBank/DDBJ whole genome shotgun (WGS) entry which is preliminary data.</text>
</comment>
<sequence length="112" mass="12730">ILSAIIFILLVYDYSNYYRYLFLLLVSYTHMHTVGLMLLTCLLSISTAGLLPKLTLDFVFHFVAFSLYLTAGIWTVVESRETSVKIASVFALVVAIVHLVHAFFSFKICRTN</sequence>
<evidence type="ECO:0000256" key="6">
    <source>
        <dbReference type="SAM" id="Phobius"/>
    </source>
</evidence>
<evidence type="ECO:0000313" key="9">
    <source>
        <dbReference type="Proteomes" id="UP000288716"/>
    </source>
</evidence>
<comment type="subcellular location">
    <subcellularLocation>
        <location evidence="1">Membrane</location>
        <topology evidence="1">Multi-pass membrane protein</topology>
    </subcellularLocation>
</comment>
<feature type="transmembrane region" description="Helical" evidence="6">
    <location>
        <begin position="86"/>
        <end position="106"/>
    </location>
</feature>
<reference evidence="8 9" key="1">
    <citation type="journal article" date="2018" name="Gigascience">
        <title>Genomes of trombidid mites reveal novel predicted allergens and laterally-transferred genes associated with secondary metabolism.</title>
        <authorList>
            <person name="Dong X."/>
            <person name="Chaisiri K."/>
            <person name="Xia D."/>
            <person name="Armstrong S.D."/>
            <person name="Fang Y."/>
            <person name="Donnelly M.J."/>
            <person name="Kadowaki T."/>
            <person name="McGarry J.W."/>
            <person name="Darby A.C."/>
            <person name="Makepeace B.L."/>
        </authorList>
    </citation>
    <scope>NUCLEOTIDE SEQUENCE [LARGE SCALE GENOMIC DNA]</scope>
    <source>
        <strain evidence="8">UoL-UT</strain>
    </source>
</reference>
<feature type="domain" description="MARVEL" evidence="7">
    <location>
        <begin position="1"/>
        <end position="110"/>
    </location>
</feature>
<dbReference type="EMBL" id="NCKV01001662">
    <property type="protein sequence ID" value="RWS27947.1"/>
    <property type="molecule type" value="Genomic_DNA"/>
</dbReference>
<evidence type="ECO:0000259" key="7">
    <source>
        <dbReference type="PROSITE" id="PS51225"/>
    </source>
</evidence>
<dbReference type="OrthoDB" id="6481667at2759"/>
<dbReference type="PROSITE" id="PS51225">
    <property type="entry name" value="MARVEL"/>
    <property type="match status" value="1"/>
</dbReference>
<dbReference type="AlphaFoldDB" id="A0A443SK96"/>
<proteinExistence type="predicted"/>
<feature type="transmembrane region" description="Helical" evidence="6">
    <location>
        <begin position="20"/>
        <end position="42"/>
    </location>
</feature>
<evidence type="ECO:0000256" key="5">
    <source>
        <dbReference type="PROSITE-ProRule" id="PRU00581"/>
    </source>
</evidence>
<organism evidence="8 9">
    <name type="scientific">Leptotrombidium deliense</name>
    <dbReference type="NCBI Taxonomy" id="299467"/>
    <lineage>
        <taxon>Eukaryota</taxon>
        <taxon>Metazoa</taxon>
        <taxon>Ecdysozoa</taxon>
        <taxon>Arthropoda</taxon>
        <taxon>Chelicerata</taxon>
        <taxon>Arachnida</taxon>
        <taxon>Acari</taxon>
        <taxon>Acariformes</taxon>
        <taxon>Trombidiformes</taxon>
        <taxon>Prostigmata</taxon>
        <taxon>Anystina</taxon>
        <taxon>Parasitengona</taxon>
        <taxon>Trombiculoidea</taxon>
        <taxon>Trombiculidae</taxon>
        <taxon>Leptotrombidium</taxon>
    </lineage>
</organism>
<evidence type="ECO:0000256" key="2">
    <source>
        <dbReference type="ARBA" id="ARBA00022692"/>
    </source>
</evidence>
<gene>
    <name evidence="8" type="ORF">B4U80_00503</name>
</gene>
<dbReference type="VEuPathDB" id="VectorBase:LDEU004095"/>
<feature type="transmembrane region" description="Helical" evidence="6">
    <location>
        <begin position="54"/>
        <end position="74"/>
    </location>
</feature>
<evidence type="ECO:0000256" key="4">
    <source>
        <dbReference type="ARBA" id="ARBA00023136"/>
    </source>
</evidence>
<name>A0A443SK96_9ACAR</name>